<comment type="caution">
    <text evidence="1">The sequence shown here is derived from an EMBL/GenBank/DDBJ whole genome shotgun (WGS) entry which is preliminary data.</text>
</comment>
<organism evidence="1 2">
    <name type="scientific">Chaenocephalus aceratus</name>
    <name type="common">Blackfin icefish</name>
    <name type="synonym">Chaenichthys aceratus</name>
    <dbReference type="NCBI Taxonomy" id="36190"/>
    <lineage>
        <taxon>Eukaryota</taxon>
        <taxon>Metazoa</taxon>
        <taxon>Chordata</taxon>
        <taxon>Craniata</taxon>
        <taxon>Vertebrata</taxon>
        <taxon>Euteleostomi</taxon>
        <taxon>Actinopterygii</taxon>
        <taxon>Neopterygii</taxon>
        <taxon>Teleostei</taxon>
        <taxon>Neoteleostei</taxon>
        <taxon>Acanthomorphata</taxon>
        <taxon>Eupercaria</taxon>
        <taxon>Perciformes</taxon>
        <taxon>Notothenioidei</taxon>
        <taxon>Channichthyidae</taxon>
        <taxon>Chaenocephalus</taxon>
    </lineage>
</organism>
<keyword evidence="2" id="KW-1185">Reference proteome</keyword>
<dbReference type="Proteomes" id="UP001057452">
    <property type="component" value="Chromosome 8"/>
</dbReference>
<evidence type="ECO:0000313" key="1">
    <source>
        <dbReference type="EMBL" id="KAI4821827.1"/>
    </source>
</evidence>
<name>A0ACB9X612_CHAAC</name>
<dbReference type="EMBL" id="CM043792">
    <property type="protein sequence ID" value="KAI4821827.1"/>
    <property type="molecule type" value="Genomic_DNA"/>
</dbReference>
<proteinExistence type="predicted"/>
<accession>A0ACB9X612</accession>
<gene>
    <name evidence="1" type="ORF">KUCAC02_007408</name>
</gene>
<protein>
    <submittedName>
        <fullName evidence="1">Uncharacterized protein</fullName>
    </submittedName>
</protein>
<reference evidence="1" key="1">
    <citation type="submission" date="2022-05" db="EMBL/GenBank/DDBJ databases">
        <title>Chromosome-level genome of Chaenocephalus aceratus.</title>
        <authorList>
            <person name="Park H."/>
        </authorList>
    </citation>
    <scope>NUCLEOTIDE SEQUENCE</scope>
    <source>
        <strain evidence="1">KU_202001</strain>
    </source>
</reference>
<sequence length="112" mass="11446">MESGYQCQRAVALITVGRRTAGGLSRGGTPRSKAGLKCNDDASCQLHQAVSANELALATDWAAAAAPGNVAHVSEGRGSTGAAEGPAGDPGRHPEARISLKSAPISYFITHY</sequence>
<evidence type="ECO:0000313" key="2">
    <source>
        <dbReference type="Proteomes" id="UP001057452"/>
    </source>
</evidence>